<feature type="compositionally biased region" description="Low complexity" evidence="1">
    <location>
        <begin position="64"/>
        <end position="74"/>
    </location>
</feature>
<evidence type="ECO:0000313" key="2">
    <source>
        <dbReference type="EMBL" id="CAA9579207.1"/>
    </source>
</evidence>
<sequence length="108" mass="11316">CVSLSSARAGPASRPSAARWPGPSPAAVTASWPWTWTGSRAWRCRSASPPARSTTRDCPRSWPSGRWSAAGSCARARRRPGRRAGQPGPRRARVGDRARGAPGGGDPG</sequence>
<dbReference type="EMBL" id="CADCWM010000754">
    <property type="protein sequence ID" value="CAA9579207.1"/>
    <property type="molecule type" value="Genomic_DNA"/>
</dbReference>
<feature type="region of interest" description="Disordered" evidence="1">
    <location>
        <begin position="1"/>
        <end position="30"/>
    </location>
</feature>
<feature type="non-terminal residue" evidence="2">
    <location>
        <position position="108"/>
    </location>
</feature>
<gene>
    <name evidence="2" type="ORF">AVDCRST_MAG88-3129</name>
</gene>
<reference evidence="2" key="1">
    <citation type="submission" date="2020-02" db="EMBL/GenBank/DDBJ databases">
        <authorList>
            <person name="Meier V. D."/>
        </authorList>
    </citation>
    <scope>NUCLEOTIDE SEQUENCE</scope>
    <source>
        <strain evidence="2">AVDCRST_MAG88</strain>
    </source>
</reference>
<protein>
    <submittedName>
        <fullName evidence="2">Uncharacterized protein</fullName>
    </submittedName>
</protein>
<evidence type="ECO:0000256" key="1">
    <source>
        <dbReference type="SAM" id="MobiDB-lite"/>
    </source>
</evidence>
<feature type="non-terminal residue" evidence="2">
    <location>
        <position position="1"/>
    </location>
</feature>
<name>A0A6J4VIU2_9BACT</name>
<dbReference type="AlphaFoldDB" id="A0A6J4VIU2"/>
<organism evidence="2">
    <name type="scientific">uncultured Thermomicrobiales bacterium</name>
    <dbReference type="NCBI Taxonomy" id="1645740"/>
    <lineage>
        <taxon>Bacteria</taxon>
        <taxon>Pseudomonadati</taxon>
        <taxon>Thermomicrobiota</taxon>
        <taxon>Thermomicrobia</taxon>
        <taxon>Thermomicrobiales</taxon>
        <taxon>environmental samples</taxon>
    </lineage>
</organism>
<accession>A0A6J4VIU2</accession>
<feature type="compositionally biased region" description="Low complexity" evidence="1">
    <location>
        <begin position="1"/>
        <end position="27"/>
    </location>
</feature>
<proteinExistence type="predicted"/>
<feature type="region of interest" description="Disordered" evidence="1">
    <location>
        <begin position="45"/>
        <end position="108"/>
    </location>
</feature>